<dbReference type="Proteomes" id="UP001597369">
    <property type="component" value="Unassembled WGS sequence"/>
</dbReference>
<evidence type="ECO:0000256" key="6">
    <source>
        <dbReference type="ARBA" id="ARBA00034078"/>
    </source>
</evidence>
<evidence type="ECO:0000259" key="7">
    <source>
        <dbReference type="PROSITE" id="PS51085"/>
    </source>
</evidence>
<comment type="similarity">
    <text evidence="1">Belongs to the adrenodoxin/putidaredoxin family.</text>
</comment>
<organism evidence="8 9">
    <name type="scientific">Pontibacter silvestris</name>
    <dbReference type="NCBI Taxonomy" id="2305183"/>
    <lineage>
        <taxon>Bacteria</taxon>
        <taxon>Pseudomonadati</taxon>
        <taxon>Bacteroidota</taxon>
        <taxon>Cytophagia</taxon>
        <taxon>Cytophagales</taxon>
        <taxon>Hymenobacteraceae</taxon>
        <taxon>Pontibacter</taxon>
    </lineage>
</organism>
<evidence type="ECO:0000256" key="4">
    <source>
        <dbReference type="ARBA" id="ARBA00023004"/>
    </source>
</evidence>
<dbReference type="InterPro" id="IPR012675">
    <property type="entry name" value="Beta-grasp_dom_sf"/>
</dbReference>
<dbReference type="Gene3D" id="3.10.20.30">
    <property type="match status" value="1"/>
</dbReference>
<gene>
    <name evidence="8" type="ORF">ACFSKU_20510</name>
</gene>
<evidence type="ECO:0000256" key="3">
    <source>
        <dbReference type="ARBA" id="ARBA00022723"/>
    </source>
</evidence>
<keyword evidence="2" id="KW-0001">2Fe-2S</keyword>
<reference evidence="9" key="1">
    <citation type="journal article" date="2019" name="Int. J. Syst. Evol. Microbiol.">
        <title>The Global Catalogue of Microorganisms (GCM) 10K type strain sequencing project: providing services to taxonomists for standard genome sequencing and annotation.</title>
        <authorList>
            <consortium name="The Broad Institute Genomics Platform"/>
            <consortium name="The Broad Institute Genome Sequencing Center for Infectious Disease"/>
            <person name="Wu L."/>
            <person name="Ma J."/>
        </authorList>
    </citation>
    <scope>NUCLEOTIDE SEQUENCE [LARGE SCALE GENOMIC DNA]</scope>
    <source>
        <strain evidence="9">JCM 16545</strain>
    </source>
</reference>
<dbReference type="RefSeq" id="WP_229961246.1">
    <property type="nucleotide sequence ID" value="NZ_JAJJWI010000011.1"/>
</dbReference>
<accession>A0ABW4X2Q5</accession>
<evidence type="ECO:0000256" key="2">
    <source>
        <dbReference type="ARBA" id="ARBA00022714"/>
    </source>
</evidence>
<dbReference type="EMBL" id="JBHUHV010000059">
    <property type="protein sequence ID" value="MFD2069279.1"/>
    <property type="molecule type" value="Genomic_DNA"/>
</dbReference>
<dbReference type="InterPro" id="IPR001041">
    <property type="entry name" value="2Fe-2S_ferredoxin-type"/>
</dbReference>
<feature type="domain" description="2Fe-2S ferredoxin-type" evidence="7">
    <location>
        <begin position="1"/>
        <end position="98"/>
    </location>
</feature>
<dbReference type="PROSITE" id="PS51085">
    <property type="entry name" value="2FE2S_FER_2"/>
    <property type="match status" value="1"/>
</dbReference>
<keyword evidence="5" id="KW-0411">Iron-sulfur</keyword>
<dbReference type="InterPro" id="IPR036010">
    <property type="entry name" value="2Fe-2S_ferredoxin-like_sf"/>
</dbReference>
<dbReference type="InterPro" id="IPR001055">
    <property type="entry name" value="Adrenodoxin-like"/>
</dbReference>
<comment type="cofactor">
    <cofactor evidence="6">
        <name>[2Fe-2S] cluster</name>
        <dbReference type="ChEBI" id="CHEBI:190135"/>
    </cofactor>
</comment>
<keyword evidence="9" id="KW-1185">Reference proteome</keyword>
<name>A0ABW4X2Q5_9BACT</name>
<keyword evidence="3" id="KW-0479">Metal-binding</keyword>
<comment type="caution">
    <text evidence="8">The sequence shown here is derived from an EMBL/GenBank/DDBJ whole genome shotgun (WGS) entry which is preliminary data.</text>
</comment>
<keyword evidence="4" id="KW-0408">Iron</keyword>
<dbReference type="PANTHER" id="PTHR23426:SF65">
    <property type="entry name" value="FERREDOXIN-2, MITOCHONDRIAL"/>
    <property type="match status" value="1"/>
</dbReference>
<evidence type="ECO:0000256" key="5">
    <source>
        <dbReference type="ARBA" id="ARBA00023014"/>
    </source>
</evidence>
<dbReference type="PANTHER" id="PTHR23426">
    <property type="entry name" value="FERREDOXIN/ADRENODOXIN"/>
    <property type="match status" value="1"/>
</dbReference>
<evidence type="ECO:0000256" key="1">
    <source>
        <dbReference type="ARBA" id="ARBA00010914"/>
    </source>
</evidence>
<protein>
    <submittedName>
        <fullName evidence="8">2Fe-2S iron-sulfur cluster-binding protein</fullName>
    </submittedName>
</protein>
<dbReference type="Pfam" id="PF00111">
    <property type="entry name" value="Fer2"/>
    <property type="match status" value="1"/>
</dbReference>
<evidence type="ECO:0000313" key="9">
    <source>
        <dbReference type="Proteomes" id="UP001597369"/>
    </source>
</evidence>
<evidence type="ECO:0000313" key="8">
    <source>
        <dbReference type="EMBL" id="MFD2069279.1"/>
    </source>
</evidence>
<sequence>MPKFTVQNLANCKVAVEQGQTLLKALQAGDIDWMHACGGKGRCTSCRVIVLQGMQNTGPLTASEIKYRNNGRLRANERLTCQCILETGDIVGEVPEQTKLPHLTYTN</sequence>
<dbReference type="CDD" id="cd00207">
    <property type="entry name" value="fer2"/>
    <property type="match status" value="1"/>
</dbReference>
<proteinExistence type="inferred from homology"/>
<dbReference type="SUPFAM" id="SSF54292">
    <property type="entry name" value="2Fe-2S ferredoxin-like"/>
    <property type="match status" value="1"/>
</dbReference>